<dbReference type="AlphaFoldDB" id="F9XLQ6"/>
<dbReference type="KEGG" id="ztr:MYCGRDRAFT_111102"/>
<dbReference type="HOGENOM" id="CLU_313133_0_0_1"/>
<dbReference type="InterPro" id="IPR057678">
    <property type="entry name" value="DUF7918"/>
</dbReference>
<feature type="transmembrane region" description="Helical" evidence="1">
    <location>
        <begin position="198"/>
        <end position="220"/>
    </location>
</feature>
<dbReference type="EMBL" id="CM001205">
    <property type="protein sequence ID" value="EGP84049.1"/>
    <property type="molecule type" value="Genomic_DNA"/>
</dbReference>
<sequence>MHPAIAAVNAAIRTLMNFIFGRARWPLWSSKDSSTLAMDNSSTVARTASRDPIYYPSRSWAVLLVRVEFAGKNGLRSRLCISEDMTFANFIQALHCRLSRRLSKLGLEVAEPWPWACHAVSIDFESAGQQREALTERSWVEIRTALLRQAYDLPEPSIEVGLKKIVRTWWKAKHFYLSIVFAAGCIINMALLDTLKVIAIPAVIAAALYALIAFAIMPLIRNHRERYSQYLPMGSISQSTSSMRDRITNTLTAWIVPRRHLVYDASGERRGSSSADEFVFADADGDQMVGFDVERSDRRVRVLAFCFAIAGSKNRARRPKNCRITMFDDTGTVEVTIRQVEPVRYPEVQRYPQYEESSEVFGDNLYQADVHVVKGEQFAIFVELGDHFNFHDNKTLKIQVSIDGGAANICQYLDEKDHYQGPLHKKIDEVRARVTTEYLPEEDKPDELYWCDLVFGQLQALETRAFPVTLPLWGDLDDHDTITVRLELGNLEHPARNKGLHRGPEAHQTESLKTLRRIVIMIDIANGIEVIISPYNETEPTDPYHEWKAPRKNKKLFADGRNECYIEAVHNERFGMEMILHTHFDWHGAPQVQISVVIDGGTLDGCVIVRRPSDWKTKPKALRVPFMSYYGKIDGQTRVCGSRFSELEAVDDPGLLSKDEEDMEVSLRGKILVTFQRGTTAGKRGRKQESGTLGDPLVLPDKTNKVVALDNGRSHAVQMLDLGAADSVCFNPAFKAHDKGTTGEAIVFTLFYTTSVYLEIKEIKPVIPVISRPNIRGRPIEIIDDPEPVAQPLVTPNMTPATMIRIKEEIGEGNANGTQLIAHTETPAEAFDLDAHPSTAANSHTPPAVNLAGHAPVQVKEEFIGTQSPSTSRGRKRTVKEVELEVAEADWQEAMMRYDMTPADSPDRMSLGMTCMAKKRKFVESKLQLAKHDADE</sequence>
<feature type="transmembrane region" description="Helical" evidence="1">
    <location>
        <begin position="174"/>
        <end position="192"/>
    </location>
</feature>
<dbReference type="RefSeq" id="XP_003849073.1">
    <property type="nucleotide sequence ID" value="XM_003849025.1"/>
</dbReference>
<proteinExistence type="predicted"/>
<keyword evidence="4" id="KW-1185">Reference proteome</keyword>
<dbReference type="eggNOG" id="ENOG502SSYK">
    <property type="taxonomic scope" value="Eukaryota"/>
</dbReference>
<keyword evidence="1" id="KW-0812">Transmembrane</keyword>
<dbReference type="Pfam" id="PF25534">
    <property type="entry name" value="DUF7918"/>
    <property type="match status" value="1"/>
</dbReference>
<evidence type="ECO:0000259" key="2">
    <source>
        <dbReference type="Pfam" id="PF25534"/>
    </source>
</evidence>
<dbReference type="OrthoDB" id="5427070at2759"/>
<keyword evidence="1" id="KW-0472">Membrane</keyword>
<evidence type="ECO:0000313" key="4">
    <source>
        <dbReference type="Proteomes" id="UP000008062"/>
    </source>
</evidence>
<dbReference type="Proteomes" id="UP000008062">
    <property type="component" value="Chromosome 10"/>
</dbReference>
<dbReference type="GeneID" id="13398175"/>
<evidence type="ECO:0000313" key="3">
    <source>
        <dbReference type="EMBL" id="EGP84049.1"/>
    </source>
</evidence>
<feature type="domain" description="DUF7918" evidence="2">
    <location>
        <begin position="557"/>
        <end position="710"/>
    </location>
</feature>
<evidence type="ECO:0000256" key="1">
    <source>
        <dbReference type="SAM" id="Phobius"/>
    </source>
</evidence>
<protein>
    <recommendedName>
        <fullName evidence="2">DUF7918 domain-containing protein</fullName>
    </recommendedName>
</protein>
<keyword evidence="1" id="KW-1133">Transmembrane helix</keyword>
<organism evidence="3 4">
    <name type="scientific">Zymoseptoria tritici (strain CBS 115943 / IPO323)</name>
    <name type="common">Speckled leaf blotch fungus</name>
    <name type="synonym">Septoria tritici</name>
    <dbReference type="NCBI Taxonomy" id="336722"/>
    <lineage>
        <taxon>Eukaryota</taxon>
        <taxon>Fungi</taxon>
        <taxon>Dikarya</taxon>
        <taxon>Ascomycota</taxon>
        <taxon>Pezizomycotina</taxon>
        <taxon>Dothideomycetes</taxon>
        <taxon>Dothideomycetidae</taxon>
        <taxon>Mycosphaerellales</taxon>
        <taxon>Mycosphaerellaceae</taxon>
        <taxon>Zymoseptoria</taxon>
    </lineage>
</organism>
<gene>
    <name evidence="3" type="ORF">MYCGRDRAFT_111102</name>
</gene>
<name>F9XLQ6_ZYMTI</name>
<accession>F9XLQ6</accession>
<dbReference type="InParanoid" id="F9XLQ6"/>
<reference evidence="3 4" key="1">
    <citation type="journal article" date="2011" name="PLoS Genet.">
        <title>Finished genome of the fungal wheat pathogen Mycosphaerella graminicola reveals dispensome structure, chromosome plasticity, and stealth pathogenesis.</title>
        <authorList>
            <person name="Goodwin S.B."/>
            <person name="Ben M'barek S."/>
            <person name="Dhillon B."/>
            <person name="Wittenberg A.H.J."/>
            <person name="Crane C.F."/>
            <person name="Hane J.K."/>
            <person name="Foster A.J."/>
            <person name="Van der Lee T.A.J."/>
            <person name="Grimwood J."/>
            <person name="Aerts A."/>
            <person name="Antoniw J."/>
            <person name="Bailey A."/>
            <person name="Bluhm B."/>
            <person name="Bowler J."/>
            <person name="Bristow J."/>
            <person name="van der Burgt A."/>
            <person name="Canto-Canche B."/>
            <person name="Churchill A.C.L."/>
            <person name="Conde-Ferraez L."/>
            <person name="Cools H.J."/>
            <person name="Coutinho P.M."/>
            <person name="Csukai M."/>
            <person name="Dehal P."/>
            <person name="De Wit P."/>
            <person name="Donzelli B."/>
            <person name="van de Geest H.C."/>
            <person name="van Ham R.C.H.J."/>
            <person name="Hammond-Kosack K.E."/>
            <person name="Henrissat B."/>
            <person name="Kilian A."/>
            <person name="Kobayashi A.K."/>
            <person name="Koopmann E."/>
            <person name="Kourmpetis Y."/>
            <person name="Kuzniar A."/>
            <person name="Lindquist E."/>
            <person name="Lombard V."/>
            <person name="Maliepaard C."/>
            <person name="Martins N."/>
            <person name="Mehrabi R."/>
            <person name="Nap J.P.H."/>
            <person name="Ponomarenko A."/>
            <person name="Rudd J.J."/>
            <person name="Salamov A."/>
            <person name="Schmutz J."/>
            <person name="Schouten H.J."/>
            <person name="Shapiro H."/>
            <person name="Stergiopoulos I."/>
            <person name="Torriani S.F.F."/>
            <person name="Tu H."/>
            <person name="de Vries R.P."/>
            <person name="Waalwijk C."/>
            <person name="Ware S.B."/>
            <person name="Wiebenga A."/>
            <person name="Zwiers L.-H."/>
            <person name="Oliver R.P."/>
            <person name="Grigoriev I.V."/>
            <person name="Kema G.H.J."/>
        </authorList>
    </citation>
    <scope>NUCLEOTIDE SEQUENCE [LARGE SCALE GENOMIC DNA]</scope>
    <source>
        <strain evidence="4">CBS 115943 / IPO323</strain>
    </source>
</reference>